<dbReference type="InterPro" id="IPR009057">
    <property type="entry name" value="Homeodomain-like_sf"/>
</dbReference>
<feature type="non-terminal residue" evidence="3">
    <location>
        <position position="1"/>
    </location>
</feature>
<dbReference type="SUPFAM" id="SSF46689">
    <property type="entry name" value="Homeodomain-like"/>
    <property type="match status" value="1"/>
</dbReference>
<evidence type="ECO:0000313" key="3">
    <source>
        <dbReference type="EMBL" id="EQD31116.1"/>
    </source>
</evidence>
<organism evidence="3">
    <name type="scientific">mine drainage metagenome</name>
    <dbReference type="NCBI Taxonomy" id="410659"/>
    <lineage>
        <taxon>unclassified sequences</taxon>
        <taxon>metagenomes</taxon>
        <taxon>ecological metagenomes</taxon>
    </lineage>
</organism>
<gene>
    <name evidence="3" type="ORF">B2A_13825</name>
</gene>
<dbReference type="InterPro" id="IPR025959">
    <property type="entry name" value="Winged_HTH_dom"/>
</dbReference>
<proteinExistence type="predicted"/>
<evidence type="ECO:0000259" key="2">
    <source>
        <dbReference type="Pfam" id="PF13592"/>
    </source>
</evidence>
<reference evidence="3" key="2">
    <citation type="journal article" date="2014" name="ISME J.">
        <title>Microbial stratification in low pH oxic and suboxic macroscopic growths along an acid mine drainage.</title>
        <authorList>
            <person name="Mendez-Garcia C."/>
            <person name="Mesa V."/>
            <person name="Sprenger R.R."/>
            <person name="Richter M."/>
            <person name="Diez M.S."/>
            <person name="Solano J."/>
            <person name="Bargiela R."/>
            <person name="Golyshina O.V."/>
            <person name="Manteca A."/>
            <person name="Ramos J.L."/>
            <person name="Gallego J.R."/>
            <person name="Llorente I."/>
            <person name="Martins Dos Santos V.A."/>
            <person name="Jensen O.N."/>
            <person name="Pelaez A.I."/>
            <person name="Sanchez J."/>
            <person name="Ferrer M."/>
        </authorList>
    </citation>
    <scope>NUCLEOTIDE SEQUENCE</scope>
</reference>
<evidence type="ECO:0000256" key="1">
    <source>
        <dbReference type="SAM" id="MobiDB-lite"/>
    </source>
</evidence>
<dbReference type="EMBL" id="AUZZ01010023">
    <property type="protein sequence ID" value="EQD31116.1"/>
    <property type="molecule type" value="Genomic_DNA"/>
</dbReference>
<feature type="domain" description="Winged helix-turn helix" evidence="2">
    <location>
        <begin position="91"/>
        <end position="131"/>
    </location>
</feature>
<name>T0Y7N6_9ZZZZ</name>
<protein>
    <submittedName>
        <fullName evidence="3">ISSod10, transposase OrfA</fullName>
    </submittedName>
</protein>
<sequence length="131" mass="15447">RRGRPITAREERRRLAYRWLKRGISKAKVARRLEVAYKTVWEWEKRRQTQGPRSWKEAPHPGRPRKLSEKQRKRLQEILLQGALARGYATDLWTLKRVAAVIEAEFGKEYTESGVWHVLRDLGLPAQVPLP</sequence>
<reference evidence="3" key="1">
    <citation type="submission" date="2013-08" db="EMBL/GenBank/DDBJ databases">
        <authorList>
            <person name="Mendez C."/>
            <person name="Richter M."/>
            <person name="Ferrer M."/>
            <person name="Sanchez J."/>
        </authorList>
    </citation>
    <scope>NUCLEOTIDE SEQUENCE</scope>
</reference>
<feature type="compositionally biased region" description="Basic and acidic residues" evidence="1">
    <location>
        <begin position="54"/>
        <end position="70"/>
    </location>
</feature>
<feature type="region of interest" description="Disordered" evidence="1">
    <location>
        <begin position="46"/>
        <end position="70"/>
    </location>
</feature>
<dbReference type="Pfam" id="PF13592">
    <property type="entry name" value="HTH_33"/>
    <property type="match status" value="1"/>
</dbReference>
<accession>T0Y7N6</accession>
<dbReference type="AlphaFoldDB" id="T0Y7N6"/>
<comment type="caution">
    <text evidence="3">The sequence shown here is derived from an EMBL/GenBank/DDBJ whole genome shotgun (WGS) entry which is preliminary data.</text>
</comment>